<gene>
    <name evidence="1" type="ORF">UFOPK2265_00382</name>
</gene>
<sequence length="453" mass="49824">MGLQGKDSTGLLECRKIIGNKLVYTRITNNFSPVVNPSSPDPLKTCQLPDMRANKLWQAPGIAYPPTPIGDFKPAGTFKIVVVGFDFPDAPGEVPPSTYWKDDLTTISEWMKWYSNDKVKYTYVTLDKWLRAPRLATAYDNENEATKSAGGNTLSAGGVTDDQKTSELLKLVENEVDISNTSAIFFYHPPSVVGKLTGQWASRSANYQSPKYGKVNSAIFAIGGDTWASMRTRWGFQIHEMLHSHGVFGHSPKIPWRIGILSTGDSWSSALLSWDSLAQGWTDPEDIYCVEKSKVTSVDLKLVPLEREQKGNRVAMVKLNDRQLLMIESHRKDKWSQGLAPGFTGIMVTLVDTTKNTTWDNPEGFANPSSVGVALKIPGVNHGTYQSIGTAIPNATNIYQGIGIVDGIGIAGDKEGWDLNYFMYAGESITYEGIKITLVKGGDNDTVRIEKVS</sequence>
<reference evidence="1" key="1">
    <citation type="submission" date="2020-05" db="EMBL/GenBank/DDBJ databases">
        <authorList>
            <person name="Chiriac C."/>
            <person name="Salcher M."/>
            <person name="Ghai R."/>
            <person name="Kavagutti S V."/>
        </authorList>
    </citation>
    <scope>NUCLEOTIDE SEQUENCE</scope>
</reference>
<protein>
    <submittedName>
        <fullName evidence="1">Unannotated protein</fullName>
    </submittedName>
</protein>
<dbReference type="AlphaFoldDB" id="A0A6J6KY46"/>
<name>A0A6J6KY46_9ZZZZ</name>
<organism evidence="1">
    <name type="scientific">freshwater metagenome</name>
    <dbReference type="NCBI Taxonomy" id="449393"/>
    <lineage>
        <taxon>unclassified sequences</taxon>
        <taxon>metagenomes</taxon>
        <taxon>ecological metagenomes</taxon>
    </lineage>
</organism>
<accession>A0A6J6KY46</accession>
<evidence type="ECO:0000313" key="1">
    <source>
        <dbReference type="EMBL" id="CAB4654717.1"/>
    </source>
</evidence>
<dbReference type="EMBL" id="CAEZWP010000010">
    <property type="protein sequence ID" value="CAB4654717.1"/>
    <property type="molecule type" value="Genomic_DNA"/>
</dbReference>
<proteinExistence type="predicted"/>